<dbReference type="EMBL" id="GBRH01175176">
    <property type="protein sequence ID" value="JAE22720.1"/>
    <property type="molecule type" value="Transcribed_RNA"/>
</dbReference>
<dbReference type="Gene3D" id="3.30.230.10">
    <property type="match status" value="1"/>
</dbReference>
<keyword evidence="4" id="KW-0799">Topoisomerase</keyword>
<dbReference type="InterPro" id="IPR014721">
    <property type="entry name" value="Ribsml_uS5_D2-typ_fold_subgr"/>
</dbReference>
<dbReference type="GO" id="GO:0003918">
    <property type="term" value="F:DNA topoisomerase type II (double strand cut, ATP-hydrolyzing) activity"/>
    <property type="evidence" value="ECO:0007669"/>
    <property type="project" value="UniProtKB-EC"/>
</dbReference>
<evidence type="ECO:0000313" key="9">
    <source>
        <dbReference type="EMBL" id="JAE22720.1"/>
    </source>
</evidence>
<keyword evidence="5" id="KW-0238">DNA-binding</keyword>
<reference evidence="9" key="1">
    <citation type="submission" date="2014-09" db="EMBL/GenBank/DDBJ databases">
        <authorList>
            <person name="Magalhaes I.L.F."/>
            <person name="Oliveira U."/>
            <person name="Santos F.R."/>
            <person name="Vidigal T.H.D.A."/>
            <person name="Brescovit A.D."/>
            <person name="Santos A.J."/>
        </authorList>
    </citation>
    <scope>NUCLEOTIDE SEQUENCE</scope>
    <source>
        <tissue evidence="9">Shoot tissue taken approximately 20 cm above the soil surface</tissue>
    </source>
</reference>
<protein>
    <recommendedName>
        <fullName evidence="3">DNA topoisomerase (ATP-hydrolyzing)</fullName>
        <ecNumber evidence="3">5.6.2.2</ecNumber>
    </recommendedName>
</protein>
<feature type="signal peptide" evidence="7">
    <location>
        <begin position="1"/>
        <end position="18"/>
    </location>
</feature>
<proteinExistence type="predicted"/>
<evidence type="ECO:0000256" key="4">
    <source>
        <dbReference type="ARBA" id="ARBA00023029"/>
    </source>
</evidence>
<dbReference type="Pfam" id="PF00204">
    <property type="entry name" value="DNA_gyraseB"/>
    <property type="match status" value="1"/>
</dbReference>
<dbReference type="PANTHER" id="PTHR10169:SF38">
    <property type="entry name" value="DNA TOPOISOMERASE 2"/>
    <property type="match status" value="1"/>
</dbReference>
<dbReference type="GO" id="GO:0005634">
    <property type="term" value="C:nucleus"/>
    <property type="evidence" value="ECO:0007669"/>
    <property type="project" value="TreeGrafter"/>
</dbReference>
<evidence type="ECO:0000256" key="6">
    <source>
        <dbReference type="ARBA" id="ARBA00023235"/>
    </source>
</evidence>
<evidence type="ECO:0000256" key="5">
    <source>
        <dbReference type="ARBA" id="ARBA00023125"/>
    </source>
</evidence>
<evidence type="ECO:0000259" key="8">
    <source>
        <dbReference type="Pfam" id="PF00204"/>
    </source>
</evidence>
<evidence type="ECO:0000256" key="3">
    <source>
        <dbReference type="ARBA" id="ARBA00012895"/>
    </source>
</evidence>
<evidence type="ECO:0000256" key="1">
    <source>
        <dbReference type="ARBA" id="ARBA00000185"/>
    </source>
</evidence>
<dbReference type="PANTHER" id="PTHR10169">
    <property type="entry name" value="DNA TOPOISOMERASE/GYRASE"/>
    <property type="match status" value="1"/>
</dbReference>
<reference evidence="9" key="2">
    <citation type="journal article" date="2015" name="Data Brief">
        <title>Shoot transcriptome of the giant reed, Arundo donax.</title>
        <authorList>
            <person name="Barrero R.A."/>
            <person name="Guerrero F.D."/>
            <person name="Moolhuijzen P."/>
            <person name="Goolsby J.A."/>
            <person name="Tidwell J."/>
            <person name="Bellgard S.E."/>
            <person name="Bellgard M.I."/>
        </authorList>
    </citation>
    <scope>NUCLEOTIDE SEQUENCE</scope>
    <source>
        <tissue evidence="9">Shoot tissue taken approximately 20 cm above the soil surface</tissue>
    </source>
</reference>
<comment type="cofactor">
    <cofactor evidence="2">
        <name>Mg(2+)</name>
        <dbReference type="ChEBI" id="CHEBI:18420"/>
    </cofactor>
</comment>
<dbReference type="GO" id="GO:0000712">
    <property type="term" value="P:resolution of meiotic recombination intermediates"/>
    <property type="evidence" value="ECO:0007669"/>
    <property type="project" value="TreeGrafter"/>
</dbReference>
<dbReference type="EC" id="5.6.2.2" evidence="3"/>
<feature type="domain" description="DNA topoisomerase type IIA subunit B" evidence="8">
    <location>
        <begin position="17"/>
        <end position="68"/>
    </location>
</feature>
<dbReference type="GO" id="GO:0000819">
    <property type="term" value="P:sister chromatid segregation"/>
    <property type="evidence" value="ECO:0007669"/>
    <property type="project" value="TreeGrafter"/>
</dbReference>
<organism evidence="9">
    <name type="scientific">Arundo donax</name>
    <name type="common">Giant reed</name>
    <name type="synonym">Donax arundinaceus</name>
    <dbReference type="NCBI Taxonomy" id="35708"/>
    <lineage>
        <taxon>Eukaryota</taxon>
        <taxon>Viridiplantae</taxon>
        <taxon>Streptophyta</taxon>
        <taxon>Embryophyta</taxon>
        <taxon>Tracheophyta</taxon>
        <taxon>Spermatophyta</taxon>
        <taxon>Magnoliopsida</taxon>
        <taxon>Liliopsida</taxon>
        <taxon>Poales</taxon>
        <taxon>Poaceae</taxon>
        <taxon>PACMAD clade</taxon>
        <taxon>Arundinoideae</taxon>
        <taxon>Arundineae</taxon>
        <taxon>Arundo</taxon>
    </lineage>
</organism>
<dbReference type="SUPFAM" id="SSF54211">
    <property type="entry name" value="Ribosomal protein S5 domain 2-like"/>
    <property type="match status" value="1"/>
</dbReference>
<dbReference type="GO" id="GO:0003677">
    <property type="term" value="F:DNA binding"/>
    <property type="evidence" value="ECO:0007669"/>
    <property type="project" value="UniProtKB-KW"/>
</dbReference>
<name>A0A0A9GCB0_ARUDO</name>
<dbReference type="InterPro" id="IPR050634">
    <property type="entry name" value="DNA_Topoisomerase_II"/>
</dbReference>
<dbReference type="InterPro" id="IPR020568">
    <property type="entry name" value="Ribosomal_Su5_D2-typ_SF"/>
</dbReference>
<evidence type="ECO:0000256" key="2">
    <source>
        <dbReference type="ARBA" id="ARBA00001946"/>
    </source>
</evidence>
<feature type="chain" id="PRO_5002062525" description="DNA topoisomerase (ATP-hydrolyzing)" evidence="7">
    <location>
        <begin position="19"/>
        <end position="72"/>
    </location>
</feature>
<evidence type="ECO:0000256" key="7">
    <source>
        <dbReference type="SAM" id="SignalP"/>
    </source>
</evidence>
<dbReference type="GO" id="GO:0006265">
    <property type="term" value="P:DNA topological change"/>
    <property type="evidence" value="ECO:0007669"/>
    <property type="project" value="InterPro"/>
</dbReference>
<keyword evidence="7" id="KW-0732">Signal</keyword>
<dbReference type="AlphaFoldDB" id="A0A0A9GCB0"/>
<dbReference type="InterPro" id="IPR013506">
    <property type="entry name" value="Topo_IIA_bsu_dom2"/>
</dbReference>
<keyword evidence="6" id="KW-0413">Isomerase</keyword>
<accession>A0A0A9GCB0</accession>
<comment type="catalytic activity">
    <reaction evidence="1">
        <text>ATP-dependent breakage, passage and rejoining of double-stranded DNA.</text>
        <dbReference type="EC" id="5.6.2.2"/>
    </reaction>
</comment>
<dbReference type="GO" id="GO:0005524">
    <property type="term" value="F:ATP binding"/>
    <property type="evidence" value="ECO:0007669"/>
    <property type="project" value="InterPro"/>
</dbReference>
<sequence length="72" mass="7889">MMCLRLCVICSSFLSVLQVSFVNKTETIAGGTHVDYVSNLVANHVASVMNKTFVQTSKIEEHDVKRHLGGHG</sequence>